<accession>G4TWV9</accession>
<dbReference type="HOGENOM" id="CLU_1768830_0_0_1"/>
<sequence length="147" mass="16594">MSATPSLLLQCAEGIVIFDFLTSQLTYSIDSTAILTLLESPKVYLYYPTIIPSRFVHTQLSDKPFTFSTPILPEQLVSSPQSHHSNSSSIRDVHTINKGLCKRRMPFLVELTVEKRAETLSVTSTSNLRASRQVVRVQRQAIHCRIF</sequence>
<gene>
    <name evidence="1" type="ORF">PIIN_09790</name>
</gene>
<evidence type="ECO:0000313" key="1">
    <source>
        <dbReference type="EMBL" id="CCA75802.1"/>
    </source>
</evidence>
<organism evidence="1 2">
    <name type="scientific">Serendipita indica (strain DSM 11827)</name>
    <name type="common">Root endophyte fungus</name>
    <name type="synonym">Piriformospora indica</name>
    <dbReference type="NCBI Taxonomy" id="1109443"/>
    <lineage>
        <taxon>Eukaryota</taxon>
        <taxon>Fungi</taxon>
        <taxon>Dikarya</taxon>
        <taxon>Basidiomycota</taxon>
        <taxon>Agaricomycotina</taxon>
        <taxon>Agaricomycetes</taxon>
        <taxon>Sebacinales</taxon>
        <taxon>Serendipitaceae</taxon>
        <taxon>Serendipita</taxon>
    </lineage>
</organism>
<keyword evidence="2" id="KW-1185">Reference proteome</keyword>
<dbReference type="EMBL" id="CAFZ01000524">
    <property type="protein sequence ID" value="CCA75802.1"/>
    <property type="molecule type" value="Genomic_DNA"/>
</dbReference>
<dbReference type="InParanoid" id="G4TWV9"/>
<reference evidence="1 2" key="1">
    <citation type="journal article" date="2011" name="PLoS Pathog.">
        <title>Endophytic Life Strategies Decoded by Genome and Transcriptome Analyses of the Mutualistic Root Symbiont Piriformospora indica.</title>
        <authorList>
            <person name="Zuccaro A."/>
            <person name="Lahrmann U."/>
            <person name="Guldener U."/>
            <person name="Langen G."/>
            <person name="Pfiffi S."/>
            <person name="Biedenkopf D."/>
            <person name="Wong P."/>
            <person name="Samans B."/>
            <person name="Grimm C."/>
            <person name="Basiewicz M."/>
            <person name="Murat C."/>
            <person name="Martin F."/>
            <person name="Kogel K.H."/>
        </authorList>
    </citation>
    <scope>NUCLEOTIDE SEQUENCE [LARGE SCALE GENOMIC DNA]</scope>
    <source>
        <strain evidence="1 2">DSM 11827</strain>
    </source>
</reference>
<dbReference type="AlphaFoldDB" id="G4TWV9"/>
<comment type="caution">
    <text evidence="1">The sequence shown here is derived from an EMBL/GenBank/DDBJ whole genome shotgun (WGS) entry which is preliminary data.</text>
</comment>
<evidence type="ECO:0000313" key="2">
    <source>
        <dbReference type="Proteomes" id="UP000007148"/>
    </source>
</evidence>
<proteinExistence type="predicted"/>
<dbReference type="Proteomes" id="UP000007148">
    <property type="component" value="Unassembled WGS sequence"/>
</dbReference>
<name>G4TWV9_SERID</name>
<protein>
    <submittedName>
        <fullName evidence="1">Uncharacterized protein</fullName>
    </submittedName>
</protein>